<dbReference type="PANTHER" id="PTHR42794:SF1">
    <property type="entry name" value="HEMIN IMPORT ATP-BINDING PROTEIN HMUV"/>
    <property type="match status" value="1"/>
</dbReference>
<evidence type="ECO:0000313" key="6">
    <source>
        <dbReference type="EMBL" id="MFD2611065.1"/>
    </source>
</evidence>
<feature type="domain" description="ABC transporter" evidence="5">
    <location>
        <begin position="46"/>
        <end position="282"/>
    </location>
</feature>
<dbReference type="Proteomes" id="UP001597541">
    <property type="component" value="Unassembled WGS sequence"/>
</dbReference>
<dbReference type="InterPro" id="IPR003439">
    <property type="entry name" value="ABC_transporter-like_ATP-bd"/>
</dbReference>
<protein>
    <submittedName>
        <fullName evidence="6">Heme ABC transporter ATP-binding protein</fullName>
    </submittedName>
</protein>
<dbReference type="EMBL" id="JBHUME010000002">
    <property type="protein sequence ID" value="MFD2611065.1"/>
    <property type="molecule type" value="Genomic_DNA"/>
</dbReference>
<keyword evidence="3 6" id="KW-0067">ATP-binding</keyword>
<dbReference type="PROSITE" id="PS00211">
    <property type="entry name" value="ABC_TRANSPORTER_1"/>
    <property type="match status" value="1"/>
</dbReference>
<dbReference type="SUPFAM" id="SSF52540">
    <property type="entry name" value="P-loop containing nucleoside triphosphate hydrolases"/>
    <property type="match status" value="1"/>
</dbReference>
<comment type="caution">
    <text evidence="6">The sequence shown here is derived from an EMBL/GenBank/DDBJ whole genome shotgun (WGS) entry which is preliminary data.</text>
</comment>
<keyword evidence="2" id="KW-0547">Nucleotide-binding</keyword>
<dbReference type="RefSeq" id="WP_377599351.1">
    <property type="nucleotide sequence ID" value="NZ_JBHUME010000002.1"/>
</dbReference>
<keyword evidence="7" id="KW-1185">Reference proteome</keyword>
<sequence length="303" mass="32701">MGKSEERAVKNPALKMHGAAGAQSNVFRRGLGKVEQEISASAFPMVEVSRVSKTYGAAKVLDQVDVTVAPGSFHGIIGPNGSGKSTLLKLMSGIDRLEQGSVQLHGKPIAAYGAKELARFMAVLQQEGLPAVGFTVREVVEMGRYPYQSWLGGEAGDAEKLIDSVMDKLGLSVYAERPVAALSGGERQRVALAKTMVQEPLLLLLDEPTTFLDIGYQLQMMDYVRTWQQECGMTVVAVLHDLNLAAQYCDSLTVLHRGKVAVSGTPREVLTKEWIEQVYGTKPEIVPHPSTGAPQILLTPGEV</sequence>
<dbReference type="Gene3D" id="3.40.50.300">
    <property type="entry name" value="P-loop containing nucleotide triphosphate hydrolases"/>
    <property type="match status" value="1"/>
</dbReference>
<dbReference type="NCBIfam" id="NF010068">
    <property type="entry name" value="PRK13548.1"/>
    <property type="match status" value="1"/>
</dbReference>
<evidence type="ECO:0000259" key="5">
    <source>
        <dbReference type="PROSITE" id="PS50893"/>
    </source>
</evidence>
<dbReference type="Pfam" id="PF00005">
    <property type="entry name" value="ABC_tran"/>
    <property type="match status" value="1"/>
</dbReference>
<evidence type="ECO:0000256" key="4">
    <source>
        <dbReference type="ARBA" id="ARBA00022967"/>
    </source>
</evidence>
<gene>
    <name evidence="6" type="ORF">ACFSUF_01350</name>
</gene>
<dbReference type="InterPro" id="IPR003593">
    <property type="entry name" value="AAA+_ATPase"/>
</dbReference>
<dbReference type="InterPro" id="IPR027417">
    <property type="entry name" value="P-loop_NTPase"/>
</dbReference>
<name>A0ABW5P7X5_9BACL</name>
<reference evidence="7" key="1">
    <citation type="journal article" date="2019" name="Int. J. Syst. Evol. Microbiol.">
        <title>The Global Catalogue of Microorganisms (GCM) 10K type strain sequencing project: providing services to taxonomists for standard genome sequencing and annotation.</title>
        <authorList>
            <consortium name="The Broad Institute Genomics Platform"/>
            <consortium name="The Broad Institute Genome Sequencing Center for Infectious Disease"/>
            <person name="Wu L."/>
            <person name="Ma J."/>
        </authorList>
    </citation>
    <scope>NUCLEOTIDE SEQUENCE [LARGE SCALE GENOMIC DNA]</scope>
    <source>
        <strain evidence="7">KCTC 3950</strain>
    </source>
</reference>
<organism evidence="6 7">
    <name type="scientific">Paenibacillus gansuensis</name>
    <dbReference type="NCBI Taxonomy" id="306542"/>
    <lineage>
        <taxon>Bacteria</taxon>
        <taxon>Bacillati</taxon>
        <taxon>Bacillota</taxon>
        <taxon>Bacilli</taxon>
        <taxon>Bacillales</taxon>
        <taxon>Paenibacillaceae</taxon>
        <taxon>Paenibacillus</taxon>
    </lineage>
</organism>
<accession>A0ABW5P7X5</accession>
<dbReference type="PANTHER" id="PTHR42794">
    <property type="entry name" value="HEMIN IMPORT ATP-BINDING PROTEIN HMUV"/>
    <property type="match status" value="1"/>
</dbReference>
<proteinExistence type="predicted"/>
<evidence type="ECO:0000313" key="7">
    <source>
        <dbReference type="Proteomes" id="UP001597541"/>
    </source>
</evidence>
<dbReference type="InterPro" id="IPR017871">
    <property type="entry name" value="ABC_transporter-like_CS"/>
</dbReference>
<evidence type="ECO:0000256" key="1">
    <source>
        <dbReference type="ARBA" id="ARBA00022448"/>
    </source>
</evidence>
<dbReference type="SMART" id="SM00382">
    <property type="entry name" value="AAA"/>
    <property type="match status" value="1"/>
</dbReference>
<dbReference type="PROSITE" id="PS50893">
    <property type="entry name" value="ABC_TRANSPORTER_2"/>
    <property type="match status" value="1"/>
</dbReference>
<dbReference type="GO" id="GO:0005524">
    <property type="term" value="F:ATP binding"/>
    <property type="evidence" value="ECO:0007669"/>
    <property type="project" value="UniProtKB-KW"/>
</dbReference>
<dbReference type="CDD" id="cd03214">
    <property type="entry name" value="ABC_Iron-Siderophores_B12_Hemin"/>
    <property type="match status" value="1"/>
</dbReference>
<keyword evidence="4" id="KW-1278">Translocase</keyword>
<evidence type="ECO:0000256" key="3">
    <source>
        <dbReference type="ARBA" id="ARBA00022840"/>
    </source>
</evidence>
<evidence type="ECO:0000256" key="2">
    <source>
        <dbReference type="ARBA" id="ARBA00022741"/>
    </source>
</evidence>
<keyword evidence="1" id="KW-0813">Transport</keyword>